<protein>
    <submittedName>
        <fullName evidence="1">Uncharacterized protein</fullName>
    </submittedName>
</protein>
<gene>
    <name evidence="1" type="ORF">H6G81_00235</name>
</gene>
<sequence length="59" mass="6659">MEQNVSKMSFCFDLRVQLDQIICLIDRSNSRDPGCLWSAGNGMMRILLGVIIQNNPSND</sequence>
<comment type="caution">
    <text evidence="1">The sequence shown here is derived from an EMBL/GenBank/DDBJ whole genome shotgun (WGS) entry which is preliminary data.</text>
</comment>
<proteinExistence type="predicted"/>
<dbReference type="EMBL" id="JACJTA010000001">
    <property type="protein sequence ID" value="MBD2602984.1"/>
    <property type="molecule type" value="Genomic_DNA"/>
</dbReference>
<reference evidence="1 2" key="1">
    <citation type="journal article" date="2020" name="ISME J.">
        <title>Comparative genomics reveals insights into cyanobacterial evolution and habitat adaptation.</title>
        <authorList>
            <person name="Chen M.Y."/>
            <person name="Teng W.K."/>
            <person name="Zhao L."/>
            <person name="Hu C.X."/>
            <person name="Zhou Y.K."/>
            <person name="Han B.P."/>
            <person name="Song L.R."/>
            <person name="Shu W.S."/>
        </authorList>
    </citation>
    <scope>NUCLEOTIDE SEQUENCE [LARGE SCALE GENOMIC DNA]</scope>
    <source>
        <strain evidence="1 2">FACHB-248</strain>
    </source>
</reference>
<evidence type="ECO:0000313" key="2">
    <source>
        <dbReference type="Proteomes" id="UP000660380"/>
    </source>
</evidence>
<organism evidence="1 2">
    <name type="scientific">Scytonema hofmannii FACHB-248</name>
    <dbReference type="NCBI Taxonomy" id="1842502"/>
    <lineage>
        <taxon>Bacteria</taxon>
        <taxon>Bacillati</taxon>
        <taxon>Cyanobacteriota</taxon>
        <taxon>Cyanophyceae</taxon>
        <taxon>Nostocales</taxon>
        <taxon>Scytonemataceae</taxon>
        <taxon>Scytonema</taxon>
    </lineage>
</organism>
<evidence type="ECO:0000313" key="1">
    <source>
        <dbReference type="EMBL" id="MBD2602984.1"/>
    </source>
</evidence>
<accession>A0ABR8GIH6</accession>
<dbReference type="Proteomes" id="UP000660380">
    <property type="component" value="Unassembled WGS sequence"/>
</dbReference>
<name>A0ABR8GIH6_9CYAN</name>
<keyword evidence="2" id="KW-1185">Reference proteome</keyword>
<dbReference type="RefSeq" id="WP_144238331.1">
    <property type="nucleotide sequence ID" value="NZ_JACJTA010000001.1"/>
</dbReference>